<protein>
    <submittedName>
        <fullName evidence="3 4">Uncharacterized protein</fullName>
    </submittedName>
</protein>
<dbReference type="AlphaFoldDB" id="A0A2K2DRH6"/>
<feature type="signal peptide" evidence="2">
    <location>
        <begin position="1"/>
        <end position="24"/>
    </location>
</feature>
<keyword evidence="5" id="KW-1185">Reference proteome</keyword>
<sequence>MAAAAVILLLFVLVFSGGSSVAAARPVVTRKLKHGAGVVRVSWTEMSESSASAQASGCTNGSGVGGGICHPPAGH</sequence>
<keyword evidence="2" id="KW-0732">Signal</keyword>
<evidence type="ECO:0000313" key="4">
    <source>
        <dbReference type="EnsemblPlants" id="PNT76880"/>
    </source>
</evidence>
<dbReference type="Proteomes" id="UP000008810">
    <property type="component" value="Chromosome 1"/>
</dbReference>
<feature type="region of interest" description="Disordered" evidence="1">
    <location>
        <begin position="54"/>
        <end position="75"/>
    </location>
</feature>
<organism evidence="3">
    <name type="scientific">Brachypodium distachyon</name>
    <name type="common">Purple false brome</name>
    <name type="synonym">Trachynia distachya</name>
    <dbReference type="NCBI Taxonomy" id="15368"/>
    <lineage>
        <taxon>Eukaryota</taxon>
        <taxon>Viridiplantae</taxon>
        <taxon>Streptophyta</taxon>
        <taxon>Embryophyta</taxon>
        <taxon>Tracheophyta</taxon>
        <taxon>Spermatophyta</taxon>
        <taxon>Magnoliopsida</taxon>
        <taxon>Liliopsida</taxon>
        <taxon>Poales</taxon>
        <taxon>Poaceae</taxon>
        <taxon>BOP clade</taxon>
        <taxon>Pooideae</taxon>
        <taxon>Stipodae</taxon>
        <taxon>Brachypodieae</taxon>
        <taxon>Brachypodium</taxon>
    </lineage>
</organism>
<proteinExistence type="predicted"/>
<dbReference type="EnsemblPlants" id="PNT76880">
    <property type="protein sequence ID" value="PNT76880"/>
    <property type="gene ID" value="BRADI_1g55166v3"/>
</dbReference>
<reference evidence="3 4" key="1">
    <citation type="journal article" date="2010" name="Nature">
        <title>Genome sequencing and analysis of the model grass Brachypodium distachyon.</title>
        <authorList>
            <consortium name="International Brachypodium Initiative"/>
        </authorList>
    </citation>
    <scope>NUCLEOTIDE SEQUENCE [LARGE SCALE GENOMIC DNA]</scope>
    <source>
        <strain evidence="3 4">Bd21</strain>
    </source>
</reference>
<reference evidence="3" key="2">
    <citation type="submission" date="2017-06" db="EMBL/GenBank/DDBJ databases">
        <title>WGS assembly of Brachypodium distachyon.</title>
        <authorList>
            <consortium name="The International Brachypodium Initiative"/>
            <person name="Lucas S."/>
            <person name="Harmon-Smith M."/>
            <person name="Lail K."/>
            <person name="Tice H."/>
            <person name="Grimwood J."/>
            <person name="Bruce D."/>
            <person name="Barry K."/>
            <person name="Shu S."/>
            <person name="Lindquist E."/>
            <person name="Wang M."/>
            <person name="Pitluck S."/>
            <person name="Vogel J.P."/>
            <person name="Garvin D.F."/>
            <person name="Mockler T.C."/>
            <person name="Schmutz J."/>
            <person name="Rokhsar D."/>
            <person name="Bevan M.W."/>
        </authorList>
    </citation>
    <scope>NUCLEOTIDE SEQUENCE</scope>
    <source>
        <strain evidence="3">Bd21</strain>
    </source>
</reference>
<evidence type="ECO:0000256" key="2">
    <source>
        <dbReference type="SAM" id="SignalP"/>
    </source>
</evidence>
<evidence type="ECO:0000256" key="1">
    <source>
        <dbReference type="SAM" id="MobiDB-lite"/>
    </source>
</evidence>
<dbReference type="EMBL" id="CM000880">
    <property type="protein sequence ID" value="PNT76880.1"/>
    <property type="molecule type" value="Genomic_DNA"/>
</dbReference>
<feature type="chain" id="PRO_5033762449" evidence="2">
    <location>
        <begin position="25"/>
        <end position="75"/>
    </location>
</feature>
<gene>
    <name evidence="3" type="ORF">BRADI_1g55166v3</name>
</gene>
<dbReference type="InParanoid" id="A0A2K2DRH6"/>
<accession>A0A2K2DRH6</accession>
<evidence type="ECO:0000313" key="5">
    <source>
        <dbReference type="Proteomes" id="UP000008810"/>
    </source>
</evidence>
<name>A0A2K2DRH6_BRADI</name>
<evidence type="ECO:0000313" key="3">
    <source>
        <dbReference type="EMBL" id="PNT76880.1"/>
    </source>
</evidence>
<dbReference type="Gramene" id="PNT76880">
    <property type="protein sequence ID" value="PNT76880"/>
    <property type="gene ID" value="BRADI_1g55166v3"/>
</dbReference>
<reference evidence="4" key="3">
    <citation type="submission" date="2018-08" db="UniProtKB">
        <authorList>
            <consortium name="EnsemblPlants"/>
        </authorList>
    </citation>
    <scope>IDENTIFICATION</scope>
    <source>
        <strain evidence="4">cv. Bd21</strain>
    </source>
</reference>